<sequence>MLTAKDYMSVCSEKQKKQEQAVKKNEKDNQTKGKQDVKKSEYEDLKGKEKKLQMDKEIEAMKSTHEMDNNQPQKPLKKSVHVKIDEKKCKLYETFDEPTLDEEDDVPD</sequence>
<evidence type="ECO:0000313" key="3">
    <source>
        <dbReference type="Proteomes" id="UP000271098"/>
    </source>
</evidence>
<name>A0A183CWC2_9BILA</name>
<dbReference type="EMBL" id="UYRT01000759">
    <property type="protein sequence ID" value="VDK28678.1"/>
    <property type="molecule type" value="Genomic_DNA"/>
</dbReference>
<keyword evidence="3" id="KW-1185">Reference proteome</keyword>
<feature type="compositionally biased region" description="Basic and acidic residues" evidence="1">
    <location>
        <begin position="13"/>
        <end position="52"/>
    </location>
</feature>
<feature type="region of interest" description="Disordered" evidence="1">
    <location>
        <begin position="1"/>
        <end position="52"/>
    </location>
</feature>
<dbReference type="OrthoDB" id="5851615at2759"/>
<proteinExistence type="predicted"/>
<dbReference type="AlphaFoldDB" id="A0A183CWC2"/>
<organism evidence="4">
    <name type="scientific">Gongylonema pulchrum</name>
    <dbReference type="NCBI Taxonomy" id="637853"/>
    <lineage>
        <taxon>Eukaryota</taxon>
        <taxon>Metazoa</taxon>
        <taxon>Ecdysozoa</taxon>
        <taxon>Nematoda</taxon>
        <taxon>Chromadorea</taxon>
        <taxon>Rhabditida</taxon>
        <taxon>Spirurina</taxon>
        <taxon>Spiruromorpha</taxon>
        <taxon>Spiruroidea</taxon>
        <taxon>Gongylonematidae</taxon>
        <taxon>Gongylonema</taxon>
    </lineage>
</organism>
<dbReference type="WBParaSite" id="GPUH_0000076301-mRNA-1">
    <property type="protein sequence ID" value="GPUH_0000076301-mRNA-1"/>
    <property type="gene ID" value="GPUH_0000076301"/>
</dbReference>
<protein>
    <submittedName>
        <fullName evidence="4">Protein MNN4-like</fullName>
    </submittedName>
</protein>
<gene>
    <name evidence="2" type="ORF">GPUH_LOCUS763</name>
</gene>
<evidence type="ECO:0000256" key="1">
    <source>
        <dbReference type="SAM" id="MobiDB-lite"/>
    </source>
</evidence>
<accession>A0A183CWC2</accession>
<evidence type="ECO:0000313" key="4">
    <source>
        <dbReference type="WBParaSite" id="GPUH_0000076301-mRNA-1"/>
    </source>
</evidence>
<evidence type="ECO:0000313" key="2">
    <source>
        <dbReference type="EMBL" id="VDK28678.1"/>
    </source>
</evidence>
<reference evidence="4" key="1">
    <citation type="submission" date="2016-06" db="UniProtKB">
        <authorList>
            <consortium name="WormBaseParasite"/>
        </authorList>
    </citation>
    <scope>IDENTIFICATION</scope>
</reference>
<reference evidence="2 3" key="2">
    <citation type="submission" date="2018-11" db="EMBL/GenBank/DDBJ databases">
        <authorList>
            <consortium name="Pathogen Informatics"/>
        </authorList>
    </citation>
    <scope>NUCLEOTIDE SEQUENCE [LARGE SCALE GENOMIC DNA]</scope>
</reference>
<dbReference type="Proteomes" id="UP000271098">
    <property type="component" value="Unassembled WGS sequence"/>
</dbReference>